<evidence type="ECO:0000313" key="2">
    <source>
        <dbReference type="Proteomes" id="UP000717996"/>
    </source>
</evidence>
<gene>
    <name evidence="1" type="ORF">G6F51_013159</name>
</gene>
<name>A0A9P7C240_RHIOR</name>
<dbReference type="EMBL" id="JAANIT010004707">
    <property type="protein sequence ID" value="KAG1532327.1"/>
    <property type="molecule type" value="Genomic_DNA"/>
</dbReference>
<reference evidence="1" key="1">
    <citation type="journal article" date="2020" name="Microb. Genom.">
        <title>Genetic diversity of clinical and environmental Mucorales isolates obtained from an investigation of mucormycosis cases among solid organ transplant recipients.</title>
        <authorList>
            <person name="Nguyen M.H."/>
            <person name="Kaul D."/>
            <person name="Muto C."/>
            <person name="Cheng S.J."/>
            <person name="Richter R.A."/>
            <person name="Bruno V.M."/>
            <person name="Liu G."/>
            <person name="Beyhan S."/>
            <person name="Sundermann A.J."/>
            <person name="Mounaud S."/>
            <person name="Pasculle A.W."/>
            <person name="Nierman W.C."/>
            <person name="Driscoll E."/>
            <person name="Cumbie R."/>
            <person name="Clancy C.J."/>
            <person name="Dupont C.L."/>
        </authorList>
    </citation>
    <scope>NUCLEOTIDE SEQUENCE</scope>
    <source>
        <strain evidence="1">GL16</strain>
    </source>
</reference>
<organism evidence="1 2">
    <name type="scientific">Rhizopus oryzae</name>
    <name type="common">Mucormycosis agent</name>
    <name type="synonym">Rhizopus arrhizus var. delemar</name>
    <dbReference type="NCBI Taxonomy" id="64495"/>
    <lineage>
        <taxon>Eukaryota</taxon>
        <taxon>Fungi</taxon>
        <taxon>Fungi incertae sedis</taxon>
        <taxon>Mucoromycota</taxon>
        <taxon>Mucoromycotina</taxon>
        <taxon>Mucoromycetes</taxon>
        <taxon>Mucorales</taxon>
        <taxon>Mucorineae</taxon>
        <taxon>Rhizopodaceae</taxon>
        <taxon>Rhizopus</taxon>
    </lineage>
</organism>
<accession>A0A9P7C240</accession>
<comment type="caution">
    <text evidence="1">The sequence shown here is derived from an EMBL/GenBank/DDBJ whole genome shotgun (WGS) entry which is preliminary data.</text>
</comment>
<dbReference type="Proteomes" id="UP000717996">
    <property type="component" value="Unassembled WGS sequence"/>
</dbReference>
<sequence>MSVVSVGASLAQMLFDDYKRELFNYRSEFDQNVHCDGIYKDVFDGQVYRNLLLNERQLFRNQGDIALMLVVDGFVPRHNQTVTLTVVTCYIMNIDPAYRYASDNVLTLAIIPGPKKPYDLMSYLKPIVDEITGLSRNGMVVKKNGETVYEGKVYLLGATGDIPGIADLMNHAGHMAYRGCRMCDTEGVRVQGAMCFPRTGGLLTMRDLIEGDELRNIVKVPHLFTSLSTFSGAPFFGMDEMHLVARGIGQLLFDLLHHRNNSKFQVEASNDYTFQFDQRKSPVAIMAESG</sequence>
<evidence type="ECO:0000313" key="1">
    <source>
        <dbReference type="EMBL" id="KAG1532327.1"/>
    </source>
</evidence>
<dbReference type="AlphaFoldDB" id="A0A9P7C240"/>
<proteinExistence type="predicted"/>
<dbReference type="Pfam" id="PF02992">
    <property type="entry name" value="Transposase_21"/>
    <property type="match status" value="1"/>
</dbReference>
<dbReference type="InterPro" id="IPR004242">
    <property type="entry name" value="Transposase_21"/>
</dbReference>
<protein>
    <submittedName>
        <fullName evidence="1">Uncharacterized protein</fullName>
    </submittedName>
</protein>